<protein>
    <submittedName>
        <fullName evidence="3">Axoneme-associated protein mst101(2)-like isoform X1</fullName>
    </submittedName>
</protein>
<feature type="compositionally biased region" description="Acidic residues" evidence="1">
    <location>
        <begin position="342"/>
        <end position="357"/>
    </location>
</feature>
<feature type="compositionally biased region" description="Basic and acidic residues" evidence="1">
    <location>
        <begin position="497"/>
        <end position="532"/>
    </location>
</feature>
<feature type="compositionally biased region" description="Basic and acidic residues" evidence="1">
    <location>
        <begin position="384"/>
        <end position="403"/>
    </location>
</feature>
<feature type="compositionally biased region" description="Acidic residues" evidence="1">
    <location>
        <begin position="753"/>
        <end position="764"/>
    </location>
</feature>
<dbReference type="PANTHER" id="PTHR22175">
    <property type="entry name" value="SMALL ACIDIC PROTEIN-RELATED"/>
    <property type="match status" value="1"/>
</dbReference>
<dbReference type="InterPro" id="IPR026714">
    <property type="entry name" value="SMAP"/>
</dbReference>
<feature type="compositionally biased region" description="Basic and acidic residues" evidence="1">
    <location>
        <begin position="310"/>
        <end position="323"/>
    </location>
</feature>
<feature type="compositionally biased region" description="Basic and acidic residues" evidence="1">
    <location>
        <begin position="464"/>
        <end position="477"/>
    </location>
</feature>
<feature type="compositionally biased region" description="Basic and acidic residues" evidence="1">
    <location>
        <begin position="410"/>
        <end position="454"/>
    </location>
</feature>
<dbReference type="RefSeq" id="XP_046592761.1">
    <property type="nucleotide sequence ID" value="XM_046736805.1"/>
</dbReference>
<gene>
    <name evidence="3" type="primary">LOC107224540</name>
</gene>
<feature type="region of interest" description="Disordered" evidence="1">
    <location>
        <begin position="744"/>
        <end position="764"/>
    </location>
</feature>
<feature type="region of interest" description="Disordered" evidence="1">
    <location>
        <begin position="310"/>
        <end position="541"/>
    </location>
</feature>
<evidence type="ECO:0000313" key="2">
    <source>
        <dbReference type="Proteomes" id="UP000829291"/>
    </source>
</evidence>
<reference evidence="3" key="1">
    <citation type="submission" date="2025-08" db="UniProtKB">
        <authorList>
            <consortium name="RefSeq"/>
        </authorList>
    </citation>
    <scope>IDENTIFICATION</scope>
    <source>
        <tissue evidence="3">Thorax and Abdomen</tissue>
    </source>
</reference>
<evidence type="ECO:0000313" key="3">
    <source>
        <dbReference type="RefSeq" id="XP_046592761.1"/>
    </source>
</evidence>
<feature type="compositionally biased region" description="Low complexity" evidence="1">
    <location>
        <begin position="38"/>
        <end position="47"/>
    </location>
</feature>
<feature type="compositionally biased region" description="Basic and acidic residues" evidence="1">
    <location>
        <begin position="358"/>
        <end position="375"/>
    </location>
</feature>
<evidence type="ECO:0000256" key="1">
    <source>
        <dbReference type="SAM" id="MobiDB-lite"/>
    </source>
</evidence>
<dbReference type="Proteomes" id="UP000829291">
    <property type="component" value="Chromosome 4"/>
</dbReference>
<keyword evidence="2" id="KW-1185">Reference proteome</keyword>
<accession>A0ABM3FXM3</accession>
<organism evidence="2 3">
    <name type="scientific">Neodiprion lecontei</name>
    <name type="common">Redheaded pine sawfly</name>
    <dbReference type="NCBI Taxonomy" id="441921"/>
    <lineage>
        <taxon>Eukaryota</taxon>
        <taxon>Metazoa</taxon>
        <taxon>Ecdysozoa</taxon>
        <taxon>Arthropoda</taxon>
        <taxon>Hexapoda</taxon>
        <taxon>Insecta</taxon>
        <taxon>Pterygota</taxon>
        <taxon>Neoptera</taxon>
        <taxon>Endopterygota</taxon>
        <taxon>Hymenoptera</taxon>
        <taxon>Tenthredinoidea</taxon>
        <taxon>Diprionidae</taxon>
        <taxon>Diprioninae</taxon>
        <taxon>Neodiprion</taxon>
    </lineage>
</organism>
<sequence length="764" mass="87501">MEENEDEPDDVKKATPVAGDIESGRKDETAGRPKATGKSKNSNSGKSPRCEKHARKPTIVKSEADCCRNKMARTSKSQKTMAVMIYSPPCNLPKLEIVPRHCLSKKEYVDMLATPSRKCPMECLGKTVMRRVRPISDRINELAQPARRLVVGTLMERGESLPPEMISNLIKSVEGSSCLTPEQAEHYFREKERHKDQKNAGKILRKKCREKPKNFKCQSPLDREAVMHQYLMAERFVRSILKWKCPIPVEEFEDIASVILRRLSFVLEYTPQGQQEDLKSQQMRFLADIIACWISGVLFEVAEEHRKELEEEKARAEEEKAAAAEDMDDEKEEEKPMTGEAEKEEEESEAEDKAEDEDQKKGKDGTEDITDKGPSEDTGTQTVKGEEEGKKDKMTDEAVDTKDNSAQVAAEKEAAEEKARLEAEAKIKQEQKEKEQEEEERKKKEEEEKARVAAEEEEDRRKKKELEEAAEKARKEQEEEDEKLKKKKQQEEEEAEEERKRKEAAEEEEKKRKEAAEEEEKKRKEAAEEEAKKKQKEAEEEQKLKEVGLLQAIEGIGDGKLFETELPFVTFGRLIQAVFDMVTEAPEGDETDMVQNRIQRALYEKLSRLVTLESPDALTENLKDVIDVFSGKAAAWLKSALHGSEAEFLRDHPPEVESTEIRDWGKWLDRVADRAGDWANWIHRVVNEAEAKSAGSISRGDWQSWTSDTETKAMLWRRYYLETVHQAHHNRMMTADRPVVKAGKKRGIPGNADEVEVENTDLSI</sequence>
<dbReference type="PANTHER" id="PTHR22175:SF0">
    <property type="entry name" value="SMALL ACIDIC PROTEIN"/>
    <property type="match status" value="1"/>
</dbReference>
<name>A0ABM3FXM3_NEOLC</name>
<proteinExistence type="predicted"/>
<feature type="compositionally biased region" description="Basic and acidic residues" evidence="1">
    <location>
        <begin position="22"/>
        <end position="31"/>
    </location>
</feature>
<feature type="region of interest" description="Disordered" evidence="1">
    <location>
        <begin position="1"/>
        <end position="56"/>
    </location>
</feature>
<dbReference type="GeneID" id="107224540"/>